<dbReference type="Gene3D" id="3.30.2300.10">
    <property type="entry name" value="THUMP superfamily"/>
    <property type="match status" value="1"/>
</dbReference>
<dbReference type="PROSITE" id="PS51165">
    <property type="entry name" value="THUMP"/>
    <property type="match status" value="1"/>
</dbReference>
<evidence type="ECO:0000313" key="4">
    <source>
        <dbReference type="EMBL" id="EEH51185.1"/>
    </source>
</evidence>
<accession>C1NA60</accession>
<dbReference type="OrthoDB" id="495938at2759"/>
<protein>
    <submittedName>
        <fullName evidence="4">Predicted protein</fullName>
    </submittedName>
</protein>
<evidence type="ECO:0000259" key="3">
    <source>
        <dbReference type="PROSITE" id="PS51165"/>
    </source>
</evidence>
<evidence type="ECO:0000256" key="2">
    <source>
        <dbReference type="SAM" id="MobiDB-lite"/>
    </source>
</evidence>
<reference evidence="4 5" key="1">
    <citation type="journal article" date="2009" name="Science">
        <title>Green evolution and dynamic adaptations revealed by genomes of the marine picoeukaryotes Micromonas.</title>
        <authorList>
            <person name="Worden A.Z."/>
            <person name="Lee J.H."/>
            <person name="Mock T."/>
            <person name="Rouze P."/>
            <person name="Simmons M.P."/>
            <person name="Aerts A.L."/>
            <person name="Allen A.E."/>
            <person name="Cuvelier M.L."/>
            <person name="Derelle E."/>
            <person name="Everett M.V."/>
            <person name="Foulon E."/>
            <person name="Grimwood J."/>
            <person name="Gundlach H."/>
            <person name="Henrissat B."/>
            <person name="Napoli C."/>
            <person name="McDonald S.M."/>
            <person name="Parker M.S."/>
            <person name="Rombauts S."/>
            <person name="Salamov A."/>
            <person name="Von Dassow P."/>
            <person name="Badger J.H."/>
            <person name="Coutinho P.M."/>
            <person name="Demir E."/>
            <person name="Dubchak I."/>
            <person name="Gentemann C."/>
            <person name="Eikrem W."/>
            <person name="Gready J.E."/>
            <person name="John U."/>
            <person name="Lanier W."/>
            <person name="Lindquist E.A."/>
            <person name="Lucas S."/>
            <person name="Mayer K.F."/>
            <person name="Moreau H."/>
            <person name="Not F."/>
            <person name="Otillar R."/>
            <person name="Panaud O."/>
            <person name="Pangilinan J."/>
            <person name="Paulsen I."/>
            <person name="Piegu B."/>
            <person name="Poliakov A."/>
            <person name="Robbens S."/>
            <person name="Schmutz J."/>
            <person name="Toulza E."/>
            <person name="Wyss T."/>
            <person name="Zelensky A."/>
            <person name="Zhou K."/>
            <person name="Armbrust E.V."/>
            <person name="Bhattacharya D."/>
            <person name="Goodenough U.W."/>
            <person name="Van de Peer Y."/>
            <person name="Grigoriev I.V."/>
        </authorList>
    </citation>
    <scope>NUCLEOTIDE SEQUENCE [LARGE SCALE GENOMIC DNA]</scope>
    <source>
        <strain evidence="4 5">CCMP1545</strain>
    </source>
</reference>
<dbReference type="PANTHER" id="PTHR13452:SF10">
    <property type="entry name" value="THUMP DOMAIN-CONTAINING PROTEIN 1"/>
    <property type="match status" value="1"/>
</dbReference>
<dbReference type="GeneID" id="9690176"/>
<dbReference type="InterPro" id="IPR004114">
    <property type="entry name" value="THUMP_dom"/>
</dbReference>
<dbReference type="GO" id="GO:0003723">
    <property type="term" value="F:RNA binding"/>
    <property type="evidence" value="ECO:0007669"/>
    <property type="project" value="UniProtKB-UniRule"/>
</dbReference>
<dbReference type="SMART" id="SM00981">
    <property type="entry name" value="THUMP"/>
    <property type="match status" value="1"/>
</dbReference>
<dbReference type="CDD" id="cd11717">
    <property type="entry name" value="THUMP_THUMPD1_like"/>
    <property type="match status" value="1"/>
</dbReference>
<sequence length="260" mass="28502">MTSETHSVGMPPELDPHDTAPPPLPPWLKGFLVTSKNAADVKRAGEEVAKLCSDFWFKAAYDEQVPASMVGQPGVTAVPFDTAESLHVPGCKGTVFVALRPDNTTVDVRLLAKGLIEESDAVGGPDAKGEAWTKTAHTRRIIPIERIAPETDFDELAEKVISWHFPELPPEKRKDPLTTFRVHFEEHSPALHLKKLEIAKKIADLVPEDSYKVDLKHADLVILCVVAGGCAMMSVVEGYDDRMHHFTIHPEKQPASPPAA</sequence>
<dbReference type="KEGG" id="mpp:MICPUCDRAFT_54773"/>
<dbReference type="STRING" id="564608.C1NA60"/>
<evidence type="ECO:0000313" key="5">
    <source>
        <dbReference type="Proteomes" id="UP000001876"/>
    </source>
</evidence>
<feature type="domain" description="THUMP" evidence="3">
    <location>
        <begin position="125"/>
        <end position="237"/>
    </location>
</feature>
<dbReference type="OMA" id="WTKTAHT"/>
<dbReference type="Proteomes" id="UP000001876">
    <property type="component" value="Unassembled WGS sequence"/>
</dbReference>
<dbReference type="AlphaFoldDB" id="C1NA60"/>
<dbReference type="RefSeq" id="XP_003064851.1">
    <property type="nucleotide sequence ID" value="XM_003064805.1"/>
</dbReference>
<dbReference type="EMBL" id="GG663752">
    <property type="protein sequence ID" value="EEH51185.1"/>
    <property type="molecule type" value="Genomic_DNA"/>
</dbReference>
<organism evidence="5">
    <name type="scientific">Micromonas pusilla (strain CCMP1545)</name>
    <name type="common">Picoplanktonic green alga</name>
    <dbReference type="NCBI Taxonomy" id="564608"/>
    <lineage>
        <taxon>Eukaryota</taxon>
        <taxon>Viridiplantae</taxon>
        <taxon>Chlorophyta</taxon>
        <taxon>Mamiellophyceae</taxon>
        <taxon>Mamiellales</taxon>
        <taxon>Mamiellaceae</taxon>
        <taxon>Micromonas</taxon>
    </lineage>
</organism>
<dbReference type="SUPFAM" id="SSF143437">
    <property type="entry name" value="THUMP domain-like"/>
    <property type="match status" value="1"/>
</dbReference>
<dbReference type="InterPro" id="IPR040183">
    <property type="entry name" value="THUMPD1-like"/>
</dbReference>
<dbReference type="GO" id="GO:0006400">
    <property type="term" value="P:tRNA modification"/>
    <property type="evidence" value="ECO:0007669"/>
    <property type="project" value="InterPro"/>
</dbReference>
<keyword evidence="5" id="KW-1185">Reference proteome</keyword>
<feature type="region of interest" description="Disordered" evidence="2">
    <location>
        <begin position="1"/>
        <end position="23"/>
    </location>
</feature>
<proteinExistence type="predicted"/>
<gene>
    <name evidence="4" type="ORF">MICPUCDRAFT_54773</name>
</gene>
<evidence type="ECO:0000256" key="1">
    <source>
        <dbReference type="PROSITE-ProRule" id="PRU00529"/>
    </source>
</evidence>
<keyword evidence="1" id="KW-0694">RNA-binding</keyword>
<dbReference type="Pfam" id="PF02926">
    <property type="entry name" value="THUMP"/>
    <property type="match status" value="1"/>
</dbReference>
<dbReference type="PANTHER" id="PTHR13452">
    <property type="entry name" value="THUMP DOMAIN CONTAINING PROTEIN 1-RELATED"/>
    <property type="match status" value="1"/>
</dbReference>
<name>C1NA60_MICPC</name>